<dbReference type="PANTHER" id="PTHR43280">
    <property type="entry name" value="ARAC-FAMILY TRANSCRIPTIONAL REGULATOR"/>
    <property type="match status" value="1"/>
</dbReference>
<evidence type="ECO:0000259" key="4">
    <source>
        <dbReference type="PROSITE" id="PS01124"/>
    </source>
</evidence>
<dbReference type="KEGG" id="fld:ABNE31_06385"/>
<dbReference type="InterPro" id="IPR018060">
    <property type="entry name" value="HTH_AraC"/>
</dbReference>
<dbReference type="RefSeq" id="WP_349352776.1">
    <property type="nucleotide sequence ID" value="NZ_CP157804.1"/>
</dbReference>
<dbReference type="Gene3D" id="2.60.120.10">
    <property type="entry name" value="Jelly Rolls"/>
    <property type="match status" value="1"/>
</dbReference>
<dbReference type="EMBL" id="CP157804">
    <property type="protein sequence ID" value="XBQ24540.1"/>
    <property type="molecule type" value="Genomic_DNA"/>
</dbReference>
<dbReference type="InterPro" id="IPR037923">
    <property type="entry name" value="HTH-like"/>
</dbReference>
<dbReference type="Gene3D" id="1.10.10.60">
    <property type="entry name" value="Homeodomain-like"/>
    <property type="match status" value="1"/>
</dbReference>
<proteinExistence type="predicted"/>
<dbReference type="InterPro" id="IPR014710">
    <property type="entry name" value="RmlC-like_jellyroll"/>
</dbReference>
<keyword evidence="3" id="KW-0804">Transcription</keyword>
<dbReference type="InterPro" id="IPR003313">
    <property type="entry name" value="AraC-bd"/>
</dbReference>
<dbReference type="PANTHER" id="PTHR43280:SF32">
    <property type="entry name" value="TRANSCRIPTIONAL REGULATORY PROTEIN"/>
    <property type="match status" value="1"/>
</dbReference>
<organism evidence="5">
    <name type="scientific">Flagellimonas sp. MMG031</name>
    <dbReference type="NCBI Taxonomy" id="3158549"/>
    <lineage>
        <taxon>Bacteria</taxon>
        <taxon>Pseudomonadati</taxon>
        <taxon>Bacteroidota</taxon>
        <taxon>Flavobacteriia</taxon>
        <taxon>Flavobacteriales</taxon>
        <taxon>Flavobacteriaceae</taxon>
        <taxon>Flagellimonas</taxon>
    </lineage>
</organism>
<evidence type="ECO:0000256" key="2">
    <source>
        <dbReference type="ARBA" id="ARBA00023125"/>
    </source>
</evidence>
<dbReference type="GO" id="GO:0003700">
    <property type="term" value="F:DNA-binding transcription factor activity"/>
    <property type="evidence" value="ECO:0007669"/>
    <property type="project" value="InterPro"/>
</dbReference>
<dbReference type="SMART" id="SM00342">
    <property type="entry name" value="HTH_ARAC"/>
    <property type="match status" value="1"/>
</dbReference>
<dbReference type="Pfam" id="PF02311">
    <property type="entry name" value="AraC_binding"/>
    <property type="match status" value="1"/>
</dbReference>
<dbReference type="SUPFAM" id="SSF46689">
    <property type="entry name" value="Homeodomain-like"/>
    <property type="match status" value="1"/>
</dbReference>
<sequence length="288" mass="32681">MDTVKTYHQVNRADGSQDFGISKMEDIYKKRDGKPDTPHRHDFYTILIVKNGKGRHTIDFKNYELSSNQIYFIGPGQVHQLTEELPTQGYSVVFSSHFLAMNQILVDFIEDINLFNDFGSTPPLELSKAEMAKIDRYAMDMMEFMGSGHAYNYDAIGALLKLILISCHHLCSLNQLDVQTMESGGSLVRNFKRLVNQNYKEWHHASAYADALNITPDHLNRVVKSLTGKTAKEHIQSRLTTAAKRMLYFTTLSNKEIAFELGFSEPANFSAFFKTCTGLAPSKFKQSV</sequence>
<dbReference type="SUPFAM" id="SSF51215">
    <property type="entry name" value="Regulatory protein AraC"/>
    <property type="match status" value="1"/>
</dbReference>
<keyword evidence="1" id="KW-0805">Transcription regulation</keyword>
<feature type="domain" description="HTH araC/xylS-type" evidence="4">
    <location>
        <begin position="189"/>
        <end position="287"/>
    </location>
</feature>
<dbReference type="InterPro" id="IPR009057">
    <property type="entry name" value="Homeodomain-like_sf"/>
</dbReference>
<dbReference type="GO" id="GO:0043565">
    <property type="term" value="F:sequence-specific DNA binding"/>
    <property type="evidence" value="ECO:0007669"/>
    <property type="project" value="InterPro"/>
</dbReference>
<evidence type="ECO:0000256" key="1">
    <source>
        <dbReference type="ARBA" id="ARBA00023015"/>
    </source>
</evidence>
<protein>
    <submittedName>
        <fullName evidence="5">Helix-turn-helix transcriptional regulator</fullName>
    </submittedName>
</protein>
<accession>A0AAU7N1U2</accession>
<evidence type="ECO:0000256" key="3">
    <source>
        <dbReference type="ARBA" id="ARBA00023163"/>
    </source>
</evidence>
<dbReference type="AlphaFoldDB" id="A0AAU7N1U2"/>
<keyword evidence="2" id="KW-0238">DNA-binding</keyword>
<dbReference type="PROSITE" id="PS01124">
    <property type="entry name" value="HTH_ARAC_FAMILY_2"/>
    <property type="match status" value="1"/>
</dbReference>
<evidence type="ECO:0000313" key="5">
    <source>
        <dbReference type="EMBL" id="XBQ24540.1"/>
    </source>
</evidence>
<gene>
    <name evidence="5" type="ORF">ABNE31_06385</name>
</gene>
<reference evidence="5" key="1">
    <citation type="submission" date="2024-05" db="EMBL/GenBank/DDBJ databases">
        <title>Draft Genome Sequences of Flagellimonas sp. MMG031 and Marinobacter sp. MMG032 Isolated from the dinoflagellate Symbiodinium pilosum.</title>
        <authorList>
            <person name="Shikuma N.J."/>
            <person name="Farrell M.V."/>
        </authorList>
    </citation>
    <scope>NUCLEOTIDE SEQUENCE</scope>
    <source>
        <strain evidence="5">MMG031</strain>
    </source>
</reference>
<name>A0AAU7N1U2_9FLAO</name>
<dbReference type="Pfam" id="PF12833">
    <property type="entry name" value="HTH_18"/>
    <property type="match status" value="1"/>
</dbReference>